<dbReference type="SUPFAM" id="SSF50939">
    <property type="entry name" value="Sialidases"/>
    <property type="match status" value="1"/>
</dbReference>
<dbReference type="Proteomes" id="UP000324479">
    <property type="component" value="Unassembled WGS sequence"/>
</dbReference>
<dbReference type="InterPro" id="IPR036278">
    <property type="entry name" value="Sialidase_sf"/>
</dbReference>
<dbReference type="GO" id="GO:0009523">
    <property type="term" value="C:photosystem II"/>
    <property type="evidence" value="ECO:0007669"/>
    <property type="project" value="UniProtKB-KW"/>
</dbReference>
<keyword evidence="1" id="KW-0602">Photosynthesis</keyword>
<protein>
    <recommendedName>
        <fullName evidence="4">Photosynthesis system II assembly factor Ycf48/Hcf136-like domain-containing protein</fullName>
    </recommendedName>
</protein>
<evidence type="ECO:0000259" key="4">
    <source>
        <dbReference type="Pfam" id="PF14870"/>
    </source>
</evidence>
<feature type="chain" id="PRO_5024305837" description="Photosynthesis system II assembly factor Ycf48/Hcf136-like domain-containing protein" evidence="3">
    <location>
        <begin position="18"/>
        <end position="353"/>
    </location>
</feature>
<dbReference type="Pfam" id="PF14870">
    <property type="entry name" value="PSII_BNR"/>
    <property type="match status" value="1"/>
</dbReference>
<dbReference type="InterPro" id="IPR028203">
    <property type="entry name" value="PSII_CF48-like_dom"/>
</dbReference>
<comment type="caution">
    <text evidence="5">The sequence shown here is derived from an EMBL/GenBank/DDBJ whole genome shotgun (WGS) entry which is preliminary data.</text>
</comment>
<gene>
    <name evidence="5" type="ORF">FYK55_24080</name>
</gene>
<evidence type="ECO:0000256" key="3">
    <source>
        <dbReference type="SAM" id="SignalP"/>
    </source>
</evidence>
<evidence type="ECO:0000313" key="5">
    <source>
        <dbReference type="EMBL" id="KAA5539419.1"/>
    </source>
</evidence>
<accession>A0A5M6D1B1</accession>
<keyword evidence="2" id="KW-0604">Photosystem II</keyword>
<dbReference type="PANTHER" id="PTHR47199">
    <property type="entry name" value="PHOTOSYSTEM II STABILITY/ASSEMBLY FACTOR HCF136, CHLOROPLASTIC"/>
    <property type="match status" value="1"/>
</dbReference>
<name>A0A5M6D1B1_9BACT</name>
<feature type="signal peptide" evidence="3">
    <location>
        <begin position="1"/>
        <end position="17"/>
    </location>
</feature>
<keyword evidence="3" id="KW-0732">Signal</keyword>
<dbReference type="GO" id="GO:0015979">
    <property type="term" value="P:photosynthesis"/>
    <property type="evidence" value="ECO:0007669"/>
    <property type="project" value="UniProtKB-KW"/>
</dbReference>
<dbReference type="CDD" id="cd15482">
    <property type="entry name" value="Sialidase_non-viral"/>
    <property type="match status" value="1"/>
</dbReference>
<evidence type="ECO:0000256" key="2">
    <source>
        <dbReference type="ARBA" id="ARBA00023276"/>
    </source>
</evidence>
<organism evidence="5 6">
    <name type="scientific">Roseiconus nitratireducens</name>
    <dbReference type="NCBI Taxonomy" id="2605748"/>
    <lineage>
        <taxon>Bacteria</taxon>
        <taxon>Pseudomonadati</taxon>
        <taxon>Planctomycetota</taxon>
        <taxon>Planctomycetia</taxon>
        <taxon>Pirellulales</taxon>
        <taxon>Pirellulaceae</taxon>
        <taxon>Roseiconus</taxon>
    </lineage>
</organism>
<proteinExistence type="predicted"/>
<dbReference type="EMBL" id="VWOX01000019">
    <property type="protein sequence ID" value="KAA5539419.1"/>
    <property type="molecule type" value="Genomic_DNA"/>
</dbReference>
<evidence type="ECO:0000313" key="6">
    <source>
        <dbReference type="Proteomes" id="UP000324479"/>
    </source>
</evidence>
<sequence>MSTLLWFLLLGPLTAPLLGPSTWQPIPSPCKASLRGVAVSPLETICVAGNGPEVWVSQTSGRTWDDRTPDRAQVTDYRSVVMLEGGTIVIASAGTPALILRSEDLGRSWLTTYRNEHDSAFIDSVRFWNQSHGFAFGDPMGGKFLLLKTVDGGRSWQDVPCPIAPLAGEAGFAASNGSIALSGTSSILIGLGGREDGGPSRVLSSEDGGNRWEVSEIACMPAGASSGVFAFGRRDAGFAVAVGGDYKQTENGDGNMAVSDDGGQTWRLPTGRRPDGFRSSVIFVPAEDAEGQGQGYWLATGPSGTEISDDGEDWRSVSETGFHALHRLSGQTVLAVGSDGRMAVLTGAAKVRP</sequence>
<keyword evidence="6" id="KW-1185">Reference proteome</keyword>
<dbReference type="InterPro" id="IPR015943">
    <property type="entry name" value="WD40/YVTN_repeat-like_dom_sf"/>
</dbReference>
<dbReference type="AlphaFoldDB" id="A0A5M6D1B1"/>
<evidence type="ECO:0000256" key="1">
    <source>
        <dbReference type="ARBA" id="ARBA00022531"/>
    </source>
</evidence>
<reference evidence="5 6" key="1">
    <citation type="submission" date="2019-08" db="EMBL/GenBank/DDBJ databases">
        <authorList>
            <person name="Dhanesh K."/>
            <person name="Kumar G."/>
            <person name="Sasikala C."/>
            <person name="Venkata Ramana C."/>
        </authorList>
    </citation>
    <scope>NUCLEOTIDE SEQUENCE [LARGE SCALE GENOMIC DNA]</scope>
    <source>
        <strain evidence="5 6">JC645</strain>
    </source>
</reference>
<dbReference type="Gene3D" id="2.130.10.10">
    <property type="entry name" value="YVTN repeat-like/Quinoprotein amine dehydrogenase"/>
    <property type="match status" value="2"/>
</dbReference>
<feature type="domain" description="Photosynthesis system II assembly factor Ycf48/Hcf136-like" evidence="4">
    <location>
        <begin position="122"/>
        <end position="254"/>
    </location>
</feature>
<dbReference type="PANTHER" id="PTHR47199:SF2">
    <property type="entry name" value="PHOTOSYSTEM II STABILITY_ASSEMBLY FACTOR HCF136, CHLOROPLASTIC"/>
    <property type="match status" value="1"/>
</dbReference>